<gene>
    <name evidence="4" type="ORF">PITC_026690</name>
</gene>
<dbReference type="InterPro" id="IPR050712">
    <property type="entry name" value="NAD(P)H-dep_reductase"/>
</dbReference>
<dbReference type="STRING" id="40296.A0A0A2KVX6"/>
<dbReference type="PANTHER" id="PTHR30543">
    <property type="entry name" value="CHROMATE REDUCTASE"/>
    <property type="match status" value="1"/>
</dbReference>
<feature type="compositionally biased region" description="Basic and acidic residues" evidence="1">
    <location>
        <begin position="1"/>
        <end position="17"/>
    </location>
</feature>
<dbReference type="InterPro" id="IPR029039">
    <property type="entry name" value="Flavoprotein-like_sf"/>
</dbReference>
<dbReference type="Gene3D" id="3.40.50.360">
    <property type="match status" value="1"/>
</dbReference>
<feature type="region of interest" description="Disordered" evidence="1">
    <location>
        <begin position="1"/>
        <end position="28"/>
    </location>
</feature>
<dbReference type="PhylomeDB" id="A0A0A2KVX6"/>
<feature type="transmembrane region" description="Helical" evidence="2">
    <location>
        <begin position="42"/>
        <end position="67"/>
    </location>
</feature>
<organism evidence="4 5">
    <name type="scientific">Penicillium italicum</name>
    <name type="common">Blue mold</name>
    <dbReference type="NCBI Taxonomy" id="40296"/>
    <lineage>
        <taxon>Eukaryota</taxon>
        <taxon>Fungi</taxon>
        <taxon>Dikarya</taxon>
        <taxon>Ascomycota</taxon>
        <taxon>Pezizomycotina</taxon>
        <taxon>Eurotiomycetes</taxon>
        <taxon>Eurotiomycetidae</taxon>
        <taxon>Eurotiales</taxon>
        <taxon>Aspergillaceae</taxon>
        <taxon>Penicillium</taxon>
    </lineage>
</organism>
<dbReference type="Proteomes" id="UP000030104">
    <property type="component" value="Unassembled WGS sequence"/>
</dbReference>
<keyword evidence="2" id="KW-1133">Transmembrane helix</keyword>
<protein>
    <submittedName>
        <fullName evidence="4">NADPH-dependent FMN reductase</fullName>
    </submittedName>
</protein>
<comment type="caution">
    <text evidence="4">The sequence shown here is derived from an EMBL/GenBank/DDBJ whole genome shotgun (WGS) entry which is preliminary data.</text>
</comment>
<dbReference type="EMBL" id="JQGA01000915">
    <property type="protein sequence ID" value="KGO71949.1"/>
    <property type="molecule type" value="Genomic_DNA"/>
</dbReference>
<evidence type="ECO:0000313" key="5">
    <source>
        <dbReference type="Proteomes" id="UP000030104"/>
    </source>
</evidence>
<evidence type="ECO:0000259" key="3">
    <source>
        <dbReference type="Pfam" id="PF03358"/>
    </source>
</evidence>
<dbReference type="GO" id="GO:0005829">
    <property type="term" value="C:cytosol"/>
    <property type="evidence" value="ECO:0007669"/>
    <property type="project" value="TreeGrafter"/>
</dbReference>
<proteinExistence type="predicted"/>
<dbReference type="HOGENOM" id="CLU_706172_0_0_1"/>
<sequence length="391" mass="43531">MDKVFSRDYDPIPKGDADGDSDVTITNRPPRRGFQQFLKRNLAAITITGLLMVLLLIVIAIITAITVQPFRKVLVVKGPSSDSLAYPESLEGQRQCLPPAPRVRYSCGNSTKEAEALGCAYDPLAGCWLHKECPHDFTHEFAHFNNGKPFVYFYDEAATQQMKDYTELGNNPDFYWTAVLTSSTRSPRLNPTITQYVYDVLTSDPTIPTNHNETTDTDPRHIKFEILDLAKQSLPLYDESVIPASLPAADPTPHYSKAHTRAWSAVVRQYDAFIFVTPQYNWSIPASLKNALDYLYFEWKGKPAGIVSYGGRGGGKAADHLRGVLTGLRMRVVGTAPALPVKFTGLPVGALSEEEEKVQLDERDLVGWREAGVEGMMRNLGMELVCELDKE</sequence>
<keyword evidence="2" id="KW-0812">Transmembrane</keyword>
<dbReference type="Pfam" id="PF03358">
    <property type="entry name" value="FMN_red"/>
    <property type="match status" value="1"/>
</dbReference>
<evidence type="ECO:0000313" key="4">
    <source>
        <dbReference type="EMBL" id="KGO71949.1"/>
    </source>
</evidence>
<accession>A0A0A2KVX6</accession>
<keyword evidence="2" id="KW-0472">Membrane</keyword>
<dbReference type="PANTHER" id="PTHR30543:SF21">
    <property type="entry name" value="NAD(P)H-DEPENDENT FMN REDUCTASE LOT6"/>
    <property type="match status" value="1"/>
</dbReference>
<dbReference type="SUPFAM" id="SSF52218">
    <property type="entry name" value="Flavoproteins"/>
    <property type="match status" value="1"/>
</dbReference>
<feature type="domain" description="NADPH-dependent FMN reductase-like" evidence="3">
    <location>
        <begin position="178"/>
        <end position="338"/>
    </location>
</feature>
<reference evidence="4 5" key="1">
    <citation type="journal article" date="2015" name="Mol. Plant Microbe Interact.">
        <title>Genome, transcriptome, and functional analyses of Penicillium expansum provide new insights into secondary metabolism and pathogenicity.</title>
        <authorList>
            <person name="Ballester A.R."/>
            <person name="Marcet-Houben M."/>
            <person name="Levin E."/>
            <person name="Sela N."/>
            <person name="Selma-Lazaro C."/>
            <person name="Carmona L."/>
            <person name="Wisniewski M."/>
            <person name="Droby S."/>
            <person name="Gonzalez-Candelas L."/>
            <person name="Gabaldon T."/>
        </authorList>
    </citation>
    <scope>NUCLEOTIDE SEQUENCE [LARGE SCALE GENOMIC DNA]</scope>
    <source>
        <strain evidence="4 5">PHI-1</strain>
    </source>
</reference>
<dbReference type="OrthoDB" id="68575at2759"/>
<evidence type="ECO:0000256" key="1">
    <source>
        <dbReference type="SAM" id="MobiDB-lite"/>
    </source>
</evidence>
<name>A0A0A2KVX6_PENIT</name>
<dbReference type="GO" id="GO:0010181">
    <property type="term" value="F:FMN binding"/>
    <property type="evidence" value="ECO:0007669"/>
    <property type="project" value="TreeGrafter"/>
</dbReference>
<evidence type="ECO:0000256" key="2">
    <source>
        <dbReference type="SAM" id="Phobius"/>
    </source>
</evidence>
<dbReference type="AlphaFoldDB" id="A0A0A2KVX6"/>
<keyword evidence="5" id="KW-1185">Reference proteome</keyword>
<dbReference type="InterPro" id="IPR005025">
    <property type="entry name" value="FMN_Rdtase-like_dom"/>
</dbReference>
<dbReference type="GO" id="GO:0016491">
    <property type="term" value="F:oxidoreductase activity"/>
    <property type="evidence" value="ECO:0007669"/>
    <property type="project" value="InterPro"/>
</dbReference>